<evidence type="ECO:0000313" key="9">
    <source>
        <dbReference type="WBParaSite" id="jg23016"/>
    </source>
</evidence>
<dbReference type="InterPro" id="IPR011059">
    <property type="entry name" value="Metal-dep_hydrolase_composite"/>
</dbReference>
<evidence type="ECO:0000256" key="4">
    <source>
        <dbReference type="ARBA" id="ARBA00022801"/>
    </source>
</evidence>
<dbReference type="PANTHER" id="PTHR42752:SF1">
    <property type="entry name" value="IMIDAZOLONEPROPIONASE-RELATED"/>
    <property type="match status" value="1"/>
</dbReference>
<dbReference type="GO" id="GO:0005737">
    <property type="term" value="C:cytoplasm"/>
    <property type="evidence" value="ECO:0007669"/>
    <property type="project" value="InterPro"/>
</dbReference>
<dbReference type="InterPro" id="IPR005920">
    <property type="entry name" value="HutI"/>
</dbReference>
<evidence type="ECO:0000313" key="8">
    <source>
        <dbReference type="Proteomes" id="UP000887574"/>
    </source>
</evidence>
<keyword evidence="3" id="KW-0479">Metal-binding</keyword>
<dbReference type="FunFam" id="3.20.20.140:FF:000215">
    <property type="entry name" value="Putative imidazolonepropionase"/>
    <property type="match status" value="1"/>
</dbReference>
<dbReference type="SUPFAM" id="SSF51556">
    <property type="entry name" value="Metallo-dependent hydrolases"/>
    <property type="match status" value="1"/>
</dbReference>
<dbReference type="AlphaFoldDB" id="A0A915DSC1"/>
<keyword evidence="8" id="KW-1185">Reference proteome</keyword>
<dbReference type="GO" id="GO:0019556">
    <property type="term" value="P:L-histidine catabolic process to glutamate and formamide"/>
    <property type="evidence" value="ECO:0007669"/>
    <property type="project" value="InterPro"/>
</dbReference>
<dbReference type="SUPFAM" id="SSF51338">
    <property type="entry name" value="Composite domain of metallo-dependent hydrolases"/>
    <property type="match status" value="1"/>
</dbReference>
<dbReference type="Gene3D" id="3.20.20.140">
    <property type="entry name" value="Metal-dependent hydrolases"/>
    <property type="match status" value="1"/>
</dbReference>
<keyword evidence="5" id="KW-0369">Histidine metabolism</keyword>
<evidence type="ECO:0000256" key="5">
    <source>
        <dbReference type="ARBA" id="ARBA00022808"/>
    </source>
</evidence>
<comment type="pathway">
    <text evidence="1">Amino-acid degradation.</text>
</comment>
<keyword evidence="4" id="KW-0378">Hydrolase</keyword>
<dbReference type="PANTHER" id="PTHR42752">
    <property type="entry name" value="IMIDAZOLONEPROPIONASE"/>
    <property type="match status" value="1"/>
</dbReference>
<name>A0A915DSC1_9BILA</name>
<proteinExistence type="predicted"/>
<dbReference type="Gene3D" id="2.30.40.10">
    <property type="entry name" value="Urease, subunit C, domain 1"/>
    <property type="match status" value="1"/>
</dbReference>
<dbReference type="InterPro" id="IPR032466">
    <property type="entry name" value="Metal_Hydrolase"/>
</dbReference>
<evidence type="ECO:0000256" key="1">
    <source>
        <dbReference type="ARBA" id="ARBA00005023"/>
    </source>
</evidence>
<keyword evidence="6" id="KW-0862">Zinc</keyword>
<evidence type="ECO:0000256" key="6">
    <source>
        <dbReference type="ARBA" id="ARBA00022833"/>
    </source>
</evidence>
<dbReference type="GO" id="GO:0050480">
    <property type="term" value="F:imidazolonepropionase activity"/>
    <property type="evidence" value="ECO:0007669"/>
    <property type="project" value="UniProtKB-EC"/>
</dbReference>
<keyword evidence="7" id="KW-0408">Iron</keyword>
<accession>A0A915DSC1</accession>
<evidence type="ECO:0000256" key="7">
    <source>
        <dbReference type="ARBA" id="ARBA00023004"/>
    </source>
</evidence>
<reference evidence="9" key="1">
    <citation type="submission" date="2022-11" db="UniProtKB">
        <authorList>
            <consortium name="WormBaseParasite"/>
        </authorList>
    </citation>
    <scope>IDENTIFICATION</scope>
</reference>
<protein>
    <recommendedName>
        <fullName evidence="2">imidazolonepropionase</fullName>
        <ecNumber evidence="2">3.5.2.7</ecNumber>
    </recommendedName>
</protein>
<sequence>MTTNISKSSCCKGLLLYNIRQIVQIVDNDTCFLGNDMKNIKVLTSDDCSLAILCKNGKIAAIERSEKFDFIKEHSITDRLDCGGGCVLPGLVDGHTHPVFAGDRVHEFAMKLAGATYMDVQAAGVASTSPLKKQEKLQKIHLENIDVFCEKNVFEIETSKKILQAGQKIGLKANFHADELHPLGGTELASEIKATAASHLEEISEAGINALADAGTVAVLLPTTAYILRLKPPPARQMIERGVCVALGSDFNPNAFCYSMPTVMNLACVTFKMSMSESLVAATLNAAHSLGRAAHMELYRLEEWQI</sequence>
<organism evidence="8 9">
    <name type="scientific">Ditylenchus dipsaci</name>
    <dbReference type="NCBI Taxonomy" id="166011"/>
    <lineage>
        <taxon>Eukaryota</taxon>
        <taxon>Metazoa</taxon>
        <taxon>Ecdysozoa</taxon>
        <taxon>Nematoda</taxon>
        <taxon>Chromadorea</taxon>
        <taxon>Rhabditida</taxon>
        <taxon>Tylenchina</taxon>
        <taxon>Tylenchomorpha</taxon>
        <taxon>Sphaerularioidea</taxon>
        <taxon>Anguinidae</taxon>
        <taxon>Anguininae</taxon>
        <taxon>Ditylenchus</taxon>
    </lineage>
</organism>
<dbReference type="GO" id="GO:0046872">
    <property type="term" value="F:metal ion binding"/>
    <property type="evidence" value="ECO:0007669"/>
    <property type="project" value="UniProtKB-KW"/>
</dbReference>
<evidence type="ECO:0000256" key="2">
    <source>
        <dbReference type="ARBA" id="ARBA00012864"/>
    </source>
</evidence>
<evidence type="ECO:0000256" key="3">
    <source>
        <dbReference type="ARBA" id="ARBA00022723"/>
    </source>
</evidence>
<dbReference type="WBParaSite" id="jg23016">
    <property type="protein sequence ID" value="jg23016"/>
    <property type="gene ID" value="jg23016"/>
</dbReference>
<dbReference type="EC" id="3.5.2.7" evidence="2"/>
<dbReference type="Proteomes" id="UP000887574">
    <property type="component" value="Unplaced"/>
</dbReference>